<gene>
    <name evidence="1" type="ORF">SDC9_162175</name>
</gene>
<organism evidence="1">
    <name type="scientific">bioreactor metagenome</name>
    <dbReference type="NCBI Taxonomy" id="1076179"/>
    <lineage>
        <taxon>unclassified sequences</taxon>
        <taxon>metagenomes</taxon>
        <taxon>ecological metagenomes</taxon>
    </lineage>
</organism>
<accession>A0A645FMG4</accession>
<sequence length="148" mass="16871">MDEKFPLIRGQNLLDDISTANKELLRKKLSAGGFSAISTTYAEDLCDTSDYAGTRLVQKYGRQVGLQRYNELKLKVQGDSARAFEQAKKDEDPFGIQMLDSLRERLRVRTTSDGQLYGYTTEHLEGLAYSLTSQCKVVWSIKHPWEEK</sequence>
<evidence type="ECO:0000313" key="1">
    <source>
        <dbReference type="EMBL" id="MPN14846.1"/>
    </source>
</evidence>
<name>A0A645FMG4_9ZZZZ</name>
<comment type="caution">
    <text evidence="1">The sequence shown here is derived from an EMBL/GenBank/DDBJ whole genome shotgun (WGS) entry which is preliminary data.</text>
</comment>
<dbReference type="EMBL" id="VSSQ01061523">
    <property type="protein sequence ID" value="MPN14846.1"/>
    <property type="molecule type" value="Genomic_DNA"/>
</dbReference>
<protein>
    <submittedName>
        <fullName evidence="1">Uncharacterized protein</fullName>
    </submittedName>
</protein>
<proteinExistence type="predicted"/>
<dbReference type="AlphaFoldDB" id="A0A645FMG4"/>
<reference evidence="1" key="1">
    <citation type="submission" date="2019-08" db="EMBL/GenBank/DDBJ databases">
        <authorList>
            <person name="Kucharzyk K."/>
            <person name="Murdoch R.W."/>
            <person name="Higgins S."/>
            <person name="Loffler F."/>
        </authorList>
    </citation>
    <scope>NUCLEOTIDE SEQUENCE</scope>
</reference>